<dbReference type="GO" id="GO:0005737">
    <property type="term" value="C:cytoplasm"/>
    <property type="evidence" value="ECO:0007669"/>
    <property type="project" value="UniProtKB-SubCell"/>
</dbReference>
<dbReference type="Pfam" id="PF12804">
    <property type="entry name" value="NTP_transf_3"/>
    <property type="match status" value="1"/>
</dbReference>
<comment type="domain">
    <text evidence="8">The N-terminal domain determines nucleotide recognition and specific binding, while the C-terminal domain determines the specific binding to the target protein.</text>
</comment>
<feature type="binding site" evidence="8">
    <location>
        <begin position="9"/>
        <end position="11"/>
    </location>
    <ligand>
        <name>GTP</name>
        <dbReference type="ChEBI" id="CHEBI:37565"/>
    </ligand>
</feature>
<dbReference type="CDD" id="cd02503">
    <property type="entry name" value="MobA"/>
    <property type="match status" value="1"/>
</dbReference>
<keyword evidence="2 8" id="KW-0808">Transferase</keyword>
<accession>A0A4Q7PCI1</accession>
<dbReference type="SUPFAM" id="SSF53448">
    <property type="entry name" value="Nucleotide-diphospho-sugar transferases"/>
    <property type="match status" value="1"/>
</dbReference>
<dbReference type="HAMAP" id="MF_00316">
    <property type="entry name" value="MobA"/>
    <property type="match status" value="1"/>
</dbReference>
<dbReference type="OrthoDB" id="9788394at2"/>
<comment type="cofactor">
    <cofactor evidence="8">
        <name>Mg(2+)</name>
        <dbReference type="ChEBI" id="CHEBI:18420"/>
    </cofactor>
</comment>
<feature type="binding site" evidence="8">
    <location>
        <position position="21"/>
    </location>
    <ligand>
        <name>GTP</name>
        <dbReference type="ChEBI" id="CHEBI:37565"/>
    </ligand>
</feature>
<comment type="subcellular location">
    <subcellularLocation>
        <location evidence="8">Cytoplasm</location>
    </subcellularLocation>
</comment>
<dbReference type="GO" id="GO:0046872">
    <property type="term" value="F:metal ion binding"/>
    <property type="evidence" value="ECO:0007669"/>
    <property type="project" value="UniProtKB-KW"/>
</dbReference>
<sequence length="196" mass="22353">MDDLSIYILAGGKSSRMGQDKGLIDLLGKPMIKHLLESVSKLDLPVKIVAHHKGYKQFGFPVIKDIVPEKGPMGGLYTALSDSLSRFVLLLSCDMPFLSLEVIQDLIKQKKENQIVIAELHNNILPFPGIYPVNLLQVIHSHLQNDRLKFQQFILNTAHLKFNLDEEYQNHPEIFQNINSPQDREKAMTWGNKRIN</sequence>
<keyword evidence="6 8" id="KW-0342">GTP-binding</keyword>
<dbReference type="GO" id="GO:0061603">
    <property type="term" value="F:molybdenum cofactor guanylyltransferase activity"/>
    <property type="evidence" value="ECO:0007669"/>
    <property type="project" value="UniProtKB-EC"/>
</dbReference>
<evidence type="ECO:0000256" key="1">
    <source>
        <dbReference type="ARBA" id="ARBA00022490"/>
    </source>
</evidence>
<gene>
    <name evidence="8" type="primary">mobA</name>
    <name evidence="10" type="ORF">BC751_3553</name>
</gene>
<keyword evidence="11" id="KW-1185">Reference proteome</keyword>
<evidence type="ECO:0000256" key="6">
    <source>
        <dbReference type="ARBA" id="ARBA00023134"/>
    </source>
</evidence>
<evidence type="ECO:0000256" key="4">
    <source>
        <dbReference type="ARBA" id="ARBA00022741"/>
    </source>
</evidence>
<dbReference type="EMBL" id="SGXG01000001">
    <property type="protein sequence ID" value="RZS97925.1"/>
    <property type="molecule type" value="Genomic_DNA"/>
</dbReference>
<comment type="similarity">
    <text evidence="8">Belongs to the MobA family.</text>
</comment>
<evidence type="ECO:0000256" key="5">
    <source>
        <dbReference type="ARBA" id="ARBA00022842"/>
    </source>
</evidence>
<dbReference type="GO" id="GO:0006777">
    <property type="term" value="P:Mo-molybdopterin cofactor biosynthetic process"/>
    <property type="evidence" value="ECO:0007669"/>
    <property type="project" value="UniProtKB-KW"/>
</dbReference>
<comment type="function">
    <text evidence="8">Transfers a GMP moiety from GTP to Mo-molybdopterin (Mo-MPT) cofactor (Moco or molybdenum cofactor) to form Mo-molybdopterin guanine dinucleotide (Mo-MGD) cofactor.</text>
</comment>
<evidence type="ECO:0000259" key="9">
    <source>
        <dbReference type="Pfam" id="PF12804"/>
    </source>
</evidence>
<evidence type="ECO:0000256" key="7">
    <source>
        <dbReference type="ARBA" id="ARBA00023150"/>
    </source>
</evidence>
<comment type="caution">
    <text evidence="8">Lacks conserved residue(s) required for the propagation of feature annotation.</text>
</comment>
<evidence type="ECO:0000256" key="3">
    <source>
        <dbReference type="ARBA" id="ARBA00022723"/>
    </source>
</evidence>
<organism evidence="10 11">
    <name type="scientific">Cecembia calidifontis</name>
    <dbReference type="NCBI Taxonomy" id="1187080"/>
    <lineage>
        <taxon>Bacteria</taxon>
        <taxon>Pseudomonadati</taxon>
        <taxon>Bacteroidota</taxon>
        <taxon>Cytophagia</taxon>
        <taxon>Cytophagales</taxon>
        <taxon>Cyclobacteriaceae</taxon>
        <taxon>Cecembia</taxon>
    </lineage>
</organism>
<dbReference type="Proteomes" id="UP000292209">
    <property type="component" value="Unassembled WGS sequence"/>
</dbReference>
<evidence type="ECO:0000256" key="8">
    <source>
        <dbReference type="HAMAP-Rule" id="MF_00316"/>
    </source>
</evidence>
<dbReference type="InterPro" id="IPR013482">
    <property type="entry name" value="Molybde_CF_guanTrfase"/>
</dbReference>
<keyword evidence="7 8" id="KW-0501">Molybdenum cofactor biosynthesis</keyword>
<feature type="binding site" evidence="8">
    <location>
        <position position="94"/>
    </location>
    <ligand>
        <name>GTP</name>
        <dbReference type="ChEBI" id="CHEBI:37565"/>
    </ligand>
</feature>
<keyword evidence="5 8" id="KW-0460">Magnesium</keyword>
<comment type="catalytic activity">
    <reaction evidence="8">
        <text>Mo-molybdopterin + GTP + H(+) = Mo-molybdopterin guanine dinucleotide + diphosphate</text>
        <dbReference type="Rhea" id="RHEA:34243"/>
        <dbReference type="ChEBI" id="CHEBI:15378"/>
        <dbReference type="ChEBI" id="CHEBI:33019"/>
        <dbReference type="ChEBI" id="CHEBI:37565"/>
        <dbReference type="ChEBI" id="CHEBI:71302"/>
        <dbReference type="ChEBI" id="CHEBI:71310"/>
        <dbReference type="EC" id="2.7.7.77"/>
    </reaction>
</comment>
<evidence type="ECO:0000313" key="10">
    <source>
        <dbReference type="EMBL" id="RZS97925.1"/>
    </source>
</evidence>
<dbReference type="PANTHER" id="PTHR19136:SF81">
    <property type="entry name" value="MOLYBDENUM COFACTOR GUANYLYLTRANSFERASE"/>
    <property type="match status" value="1"/>
</dbReference>
<evidence type="ECO:0000313" key="11">
    <source>
        <dbReference type="Proteomes" id="UP000292209"/>
    </source>
</evidence>
<keyword evidence="1 8" id="KW-0963">Cytoplasm</keyword>
<proteinExistence type="inferred from homology"/>
<dbReference type="AlphaFoldDB" id="A0A4Q7PCI1"/>
<feature type="binding site" evidence="8">
    <location>
        <position position="94"/>
    </location>
    <ligand>
        <name>Mg(2+)</name>
        <dbReference type="ChEBI" id="CHEBI:18420"/>
    </ligand>
</feature>
<keyword evidence="10" id="KW-0548">Nucleotidyltransferase</keyword>
<dbReference type="InterPro" id="IPR025877">
    <property type="entry name" value="MobA-like_NTP_Trfase"/>
</dbReference>
<dbReference type="EC" id="2.7.7.77" evidence="8"/>
<feature type="domain" description="MobA-like NTP transferase" evidence="9">
    <location>
        <begin position="7"/>
        <end position="148"/>
    </location>
</feature>
<keyword evidence="3 8" id="KW-0479">Metal-binding</keyword>
<dbReference type="RefSeq" id="WP_130276717.1">
    <property type="nucleotide sequence ID" value="NZ_SGXG01000001.1"/>
</dbReference>
<evidence type="ECO:0000256" key="2">
    <source>
        <dbReference type="ARBA" id="ARBA00022679"/>
    </source>
</evidence>
<keyword evidence="4 8" id="KW-0547">Nucleotide-binding</keyword>
<dbReference type="PANTHER" id="PTHR19136">
    <property type="entry name" value="MOLYBDENUM COFACTOR GUANYLYLTRANSFERASE"/>
    <property type="match status" value="1"/>
</dbReference>
<comment type="caution">
    <text evidence="10">The sequence shown here is derived from an EMBL/GenBank/DDBJ whole genome shotgun (WGS) entry which is preliminary data.</text>
</comment>
<protein>
    <recommendedName>
        <fullName evidence="8">Probable molybdenum cofactor guanylyltransferase</fullName>
        <shortName evidence="8">MoCo guanylyltransferase</shortName>
        <ecNumber evidence="8">2.7.7.77</ecNumber>
    </recommendedName>
    <alternativeName>
        <fullName evidence="8">GTP:molybdopterin guanylyltransferase</fullName>
    </alternativeName>
    <alternativeName>
        <fullName evidence="8">Mo-MPT guanylyltransferase</fullName>
    </alternativeName>
    <alternativeName>
        <fullName evidence="8">Molybdopterin guanylyltransferase</fullName>
    </alternativeName>
    <alternativeName>
        <fullName evidence="8">Molybdopterin-guanine dinucleotide synthase</fullName>
        <shortName evidence="8">MGD synthase</shortName>
    </alternativeName>
</protein>
<dbReference type="Gene3D" id="3.90.550.10">
    <property type="entry name" value="Spore Coat Polysaccharide Biosynthesis Protein SpsA, Chain A"/>
    <property type="match status" value="1"/>
</dbReference>
<dbReference type="InterPro" id="IPR029044">
    <property type="entry name" value="Nucleotide-diphossugar_trans"/>
</dbReference>
<reference evidence="10 11" key="1">
    <citation type="submission" date="2019-02" db="EMBL/GenBank/DDBJ databases">
        <title>Genomic Encyclopedia of Archaeal and Bacterial Type Strains, Phase II (KMG-II): from individual species to whole genera.</title>
        <authorList>
            <person name="Goeker M."/>
        </authorList>
    </citation>
    <scope>NUCLEOTIDE SEQUENCE [LARGE SCALE GENOMIC DNA]</scope>
    <source>
        <strain evidence="10 11">DSM 21411</strain>
    </source>
</reference>
<feature type="binding site" evidence="8">
    <location>
        <position position="65"/>
    </location>
    <ligand>
        <name>GTP</name>
        <dbReference type="ChEBI" id="CHEBI:37565"/>
    </ligand>
</feature>
<dbReference type="GO" id="GO:0005525">
    <property type="term" value="F:GTP binding"/>
    <property type="evidence" value="ECO:0007669"/>
    <property type="project" value="UniProtKB-UniRule"/>
</dbReference>
<name>A0A4Q7PCI1_9BACT</name>